<accession>A0A2W1NGN6</accession>
<reference evidence="2 3" key="1">
    <citation type="submission" date="2018-06" db="EMBL/GenBank/DDBJ databases">
        <title>The draft genome sequence of Crocinitomix sp. SM1701.</title>
        <authorList>
            <person name="Zhang X."/>
        </authorList>
    </citation>
    <scope>NUCLEOTIDE SEQUENCE [LARGE SCALE GENOMIC DNA]</scope>
    <source>
        <strain evidence="2 3">SM1701</strain>
    </source>
</reference>
<gene>
    <name evidence="2" type="ORF">DNU06_10415</name>
</gene>
<organism evidence="2 3">
    <name type="scientific">Putridiphycobacter roseus</name>
    <dbReference type="NCBI Taxonomy" id="2219161"/>
    <lineage>
        <taxon>Bacteria</taxon>
        <taxon>Pseudomonadati</taxon>
        <taxon>Bacteroidota</taxon>
        <taxon>Flavobacteriia</taxon>
        <taxon>Flavobacteriales</taxon>
        <taxon>Crocinitomicaceae</taxon>
        <taxon>Putridiphycobacter</taxon>
    </lineage>
</organism>
<dbReference type="Proteomes" id="UP000249248">
    <property type="component" value="Unassembled WGS sequence"/>
</dbReference>
<protein>
    <recommendedName>
        <fullName evidence="1">DUF5723 domain-containing protein</fullName>
    </recommendedName>
</protein>
<comment type="caution">
    <text evidence="2">The sequence shown here is derived from an EMBL/GenBank/DDBJ whole genome shotgun (WGS) entry which is preliminary data.</text>
</comment>
<sequence>MTQANFSQYNINNTAQSQYLNPAFRPSSKVGISIAPFSNLLNVQFLHTGFALKDAFTPRTNSDTLDLTLGKLVDNLNKVNYLDFNMQNELLAFQVTTKKTSVNFTVNSVFRSGFSYPKDLLRFAYYGNGGEEYLGKRVAFDNIGFDALWYLEFGVGLNRKIGDKLTVGAKVKFLKGIASFQTAESQFGLYTDPKTYALEVDGAMALNYNNLAALEGLQNNSSDLGAIYDSVSTTKNIGLGLDLGATFQLTKKIMLSASVIDLGAIKWKDNVTNYKVNPFTFEYKGVDVDKYLNDTSDYFQELVDSLTQLTTVVTTHNTYSTKLYSKFYIGGSYDLTKFLNVGAVWYNSFNPGRYITALNLSGNVKLKHWIGVSGNVSFYNYKDVNLGAGINLRGGPFQIYFMTDNVLSVMYPEAAKNVHFNFGMSFQIGKTKEYKKKGLSIL</sequence>
<feature type="domain" description="DUF5723" evidence="1">
    <location>
        <begin position="22"/>
        <end position="404"/>
    </location>
</feature>
<dbReference type="Pfam" id="PF18990">
    <property type="entry name" value="DUF5723"/>
    <property type="match status" value="1"/>
</dbReference>
<evidence type="ECO:0000313" key="2">
    <source>
        <dbReference type="EMBL" id="PZE17146.1"/>
    </source>
</evidence>
<dbReference type="AlphaFoldDB" id="A0A2W1NGN6"/>
<dbReference type="InterPro" id="IPR043781">
    <property type="entry name" value="DUF5723"/>
</dbReference>
<proteinExistence type="predicted"/>
<dbReference type="EMBL" id="QKSB01000005">
    <property type="protein sequence ID" value="PZE17146.1"/>
    <property type="molecule type" value="Genomic_DNA"/>
</dbReference>
<name>A0A2W1NGN6_9FLAO</name>
<evidence type="ECO:0000259" key="1">
    <source>
        <dbReference type="Pfam" id="PF18990"/>
    </source>
</evidence>
<evidence type="ECO:0000313" key="3">
    <source>
        <dbReference type="Proteomes" id="UP000249248"/>
    </source>
</evidence>
<keyword evidence="3" id="KW-1185">Reference proteome</keyword>